<dbReference type="GO" id="GO:0006784">
    <property type="term" value="P:heme A biosynthetic process"/>
    <property type="evidence" value="ECO:0007669"/>
    <property type="project" value="InterPro"/>
</dbReference>
<dbReference type="PANTHER" id="PTHR35457">
    <property type="entry name" value="HEME A SYNTHASE"/>
    <property type="match status" value="1"/>
</dbReference>
<dbReference type="Pfam" id="PF02628">
    <property type="entry name" value="COX15-CtaA"/>
    <property type="match status" value="1"/>
</dbReference>
<keyword evidence="8" id="KW-0350">Heme biosynthesis</keyword>
<feature type="transmembrane region" description="Helical" evidence="12">
    <location>
        <begin position="78"/>
        <end position="95"/>
    </location>
</feature>
<dbReference type="InterPro" id="IPR003780">
    <property type="entry name" value="COX15/CtaA_fam"/>
</dbReference>
<keyword evidence="10" id="KW-1015">Disulfide bond</keyword>
<keyword evidence="14" id="KW-1185">Reference proteome</keyword>
<evidence type="ECO:0000256" key="1">
    <source>
        <dbReference type="ARBA" id="ARBA00004141"/>
    </source>
</evidence>
<evidence type="ECO:0000256" key="10">
    <source>
        <dbReference type="ARBA" id="ARBA00023157"/>
    </source>
</evidence>
<evidence type="ECO:0000256" key="3">
    <source>
        <dbReference type="ARBA" id="ARBA00022692"/>
    </source>
</evidence>
<evidence type="ECO:0000256" key="11">
    <source>
        <dbReference type="ARBA" id="ARBA00023444"/>
    </source>
</evidence>
<evidence type="ECO:0000256" key="9">
    <source>
        <dbReference type="ARBA" id="ARBA00023136"/>
    </source>
</evidence>
<dbReference type="GO" id="GO:0046872">
    <property type="term" value="F:metal ion binding"/>
    <property type="evidence" value="ECO:0007669"/>
    <property type="project" value="UniProtKB-KW"/>
</dbReference>
<feature type="transmembrane region" description="Helical" evidence="12">
    <location>
        <begin position="139"/>
        <end position="159"/>
    </location>
</feature>
<keyword evidence="9 12" id="KW-0472">Membrane</keyword>
<dbReference type="PANTHER" id="PTHR35457:SF1">
    <property type="entry name" value="HEME A SYNTHASE"/>
    <property type="match status" value="1"/>
</dbReference>
<evidence type="ECO:0000256" key="6">
    <source>
        <dbReference type="ARBA" id="ARBA00023002"/>
    </source>
</evidence>
<feature type="transmembrane region" description="Helical" evidence="12">
    <location>
        <begin position="212"/>
        <end position="233"/>
    </location>
</feature>
<feature type="transmembrane region" description="Helical" evidence="12">
    <location>
        <begin position="271"/>
        <end position="291"/>
    </location>
</feature>
<evidence type="ECO:0000256" key="5">
    <source>
        <dbReference type="ARBA" id="ARBA00022989"/>
    </source>
</evidence>
<evidence type="ECO:0008006" key="15">
    <source>
        <dbReference type="Google" id="ProtNLM"/>
    </source>
</evidence>
<keyword evidence="2" id="KW-1003">Cell membrane</keyword>
<keyword evidence="5 12" id="KW-1133">Transmembrane helix</keyword>
<organism evidence="13 14">
    <name type="scientific">Tessaracoccus lapidicaptus</name>
    <dbReference type="NCBI Taxonomy" id="1427523"/>
    <lineage>
        <taxon>Bacteria</taxon>
        <taxon>Bacillati</taxon>
        <taxon>Actinomycetota</taxon>
        <taxon>Actinomycetes</taxon>
        <taxon>Propionibacteriales</taxon>
        <taxon>Propionibacteriaceae</taxon>
        <taxon>Tessaracoccus</taxon>
    </lineage>
</organism>
<evidence type="ECO:0000256" key="4">
    <source>
        <dbReference type="ARBA" id="ARBA00022723"/>
    </source>
</evidence>
<proteinExistence type="predicted"/>
<reference evidence="14" key="1">
    <citation type="submission" date="2016-07" db="EMBL/GenBank/DDBJ databases">
        <authorList>
            <person name="Florea S."/>
            <person name="Webb J.S."/>
            <person name="Jaromczyk J."/>
            <person name="Schardl C.L."/>
        </authorList>
    </citation>
    <scope>NUCLEOTIDE SEQUENCE [LARGE SCALE GENOMIC DNA]</scope>
    <source>
        <strain evidence="14">IPBSL-7</strain>
    </source>
</reference>
<accession>A0A1C0AI51</accession>
<evidence type="ECO:0000313" key="14">
    <source>
        <dbReference type="Proteomes" id="UP000093501"/>
    </source>
</evidence>
<comment type="caution">
    <text evidence="13">The sequence shown here is derived from an EMBL/GenBank/DDBJ whole genome shotgun (WGS) entry which is preliminary data.</text>
</comment>
<dbReference type="EMBL" id="MBQD01000025">
    <property type="protein sequence ID" value="OCL31743.1"/>
    <property type="molecule type" value="Genomic_DNA"/>
</dbReference>
<dbReference type="GO" id="GO:0016491">
    <property type="term" value="F:oxidoreductase activity"/>
    <property type="evidence" value="ECO:0007669"/>
    <property type="project" value="UniProtKB-KW"/>
</dbReference>
<dbReference type="InterPro" id="IPR050450">
    <property type="entry name" value="COX15/CtaA_HemeA_synthase"/>
</dbReference>
<name>A0A1C0AI51_9ACTN</name>
<protein>
    <recommendedName>
        <fullName evidence="15">Cytochrome oxidase assembly protein</fullName>
    </recommendedName>
</protein>
<comment type="pathway">
    <text evidence="11">Porphyrin-containing compound metabolism.</text>
</comment>
<keyword evidence="4" id="KW-0479">Metal-binding</keyword>
<feature type="transmembrane region" description="Helical" evidence="12">
    <location>
        <begin position="104"/>
        <end position="127"/>
    </location>
</feature>
<evidence type="ECO:0000256" key="12">
    <source>
        <dbReference type="SAM" id="Phobius"/>
    </source>
</evidence>
<evidence type="ECO:0000313" key="13">
    <source>
        <dbReference type="EMBL" id="OCL31743.1"/>
    </source>
</evidence>
<gene>
    <name evidence="13" type="ORF">BCR15_08955</name>
</gene>
<sequence length="313" mass="33256">MEGVHVDVLRKLVDGERALRTWLWVSLICNMGIIVTGAVVRLTGSGLGCPTWPRCTDDSYVPHEAYGIHGIIEFGNRLLTFVLVIAAVGAFAAAWRNRGRGSRLWWLTLAVGIGIPLQAIVGGITVLTGLDPAWVAPHLLLSIVLIVVCVWALRVGYGVPPTAVAPGARWLVIATFAASMLSIVVGTVVTGAGPHAGDASAVRNGADIETVARIHALTAWLVVALVIACVWLFQRTGHHRPARAARLTLLTVAFQGVVGYAQYFLGLPVGIVILHMVGLTVLTAAVSWLLVSTTRRTHAHQPGADDRPSLRAA</sequence>
<keyword evidence="6" id="KW-0560">Oxidoreductase</keyword>
<dbReference type="Proteomes" id="UP000093501">
    <property type="component" value="Unassembled WGS sequence"/>
</dbReference>
<evidence type="ECO:0000256" key="2">
    <source>
        <dbReference type="ARBA" id="ARBA00022475"/>
    </source>
</evidence>
<evidence type="ECO:0000256" key="7">
    <source>
        <dbReference type="ARBA" id="ARBA00023004"/>
    </source>
</evidence>
<keyword evidence="7" id="KW-0408">Iron</keyword>
<feature type="transmembrane region" description="Helical" evidence="12">
    <location>
        <begin position="21"/>
        <end position="40"/>
    </location>
</feature>
<keyword evidence="3 12" id="KW-0812">Transmembrane</keyword>
<comment type="subcellular location">
    <subcellularLocation>
        <location evidence="1">Membrane</location>
        <topology evidence="1">Multi-pass membrane protein</topology>
    </subcellularLocation>
</comment>
<dbReference type="GO" id="GO:0016020">
    <property type="term" value="C:membrane"/>
    <property type="evidence" value="ECO:0007669"/>
    <property type="project" value="UniProtKB-SubCell"/>
</dbReference>
<feature type="transmembrane region" description="Helical" evidence="12">
    <location>
        <begin position="171"/>
        <end position="192"/>
    </location>
</feature>
<evidence type="ECO:0000256" key="8">
    <source>
        <dbReference type="ARBA" id="ARBA00023133"/>
    </source>
</evidence>
<dbReference type="AlphaFoldDB" id="A0A1C0AI51"/>
<feature type="transmembrane region" description="Helical" evidence="12">
    <location>
        <begin position="245"/>
        <end position="265"/>
    </location>
</feature>